<name>A0ABS5IJD5_9PROT</name>
<dbReference type="Pfam" id="PF00034">
    <property type="entry name" value="Cytochrom_C"/>
    <property type="match status" value="3"/>
</dbReference>
<dbReference type="PANTHER" id="PTHR35008:SF8">
    <property type="entry name" value="ALCOHOL DEHYDROGENASE CYTOCHROME C SUBUNIT"/>
    <property type="match status" value="1"/>
</dbReference>
<keyword evidence="3 4" id="KW-0408">Iron</keyword>
<dbReference type="InterPro" id="IPR051459">
    <property type="entry name" value="Cytochrome_c-type_DH"/>
</dbReference>
<evidence type="ECO:0000256" key="3">
    <source>
        <dbReference type="ARBA" id="ARBA00023004"/>
    </source>
</evidence>
<gene>
    <name evidence="7" type="ORF">KEC16_18990</name>
</gene>
<protein>
    <submittedName>
        <fullName evidence="7">C-type cytochrome</fullName>
    </submittedName>
</protein>
<feature type="domain" description="Cytochrome c" evidence="6">
    <location>
        <begin position="309"/>
        <end position="398"/>
    </location>
</feature>
<dbReference type="PANTHER" id="PTHR35008">
    <property type="entry name" value="BLL4482 PROTEIN-RELATED"/>
    <property type="match status" value="1"/>
</dbReference>
<feature type="domain" description="Cytochrome c" evidence="6">
    <location>
        <begin position="456"/>
        <end position="553"/>
    </location>
</feature>
<dbReference type="SUPFAM" id="SSF46626">
    <property type="entry name" value="Cytochrome c"/>
    <property type="match status" value="5"/>
</dbReference>
<dbReference type="PROSITE" id="PS51007">
    <property type="entry name" value="CYTC"/>
    <property type="match status" value="5"/>
</dbReference>
<evidence type="ECO:0000256" key="4">
    <source>
        <dbReference type="PROSITE-ProRule" id="PRU00433"/>
    </source>
</evidence>
<organism evidence="7 8">
    <name type="scientific">Magnetospirillum sulfuroxidans</name>
    <dbReference type="NCBI Taxonomy" id="611300"/>
    <lineage>
        <taxon>Bacteria</taxon>
        <taxon>Pseudomonadati</taxon>
        <taxon>Pseudomonadota</taxon>
        <taxon>Alphaproteobacteria</taxon>
        <taxon>Rhodospirillales</taxon>
        <taxon>Rhodospirillaceae</taxon>
        <taxon>Magnetospirillum</taxon>
    </lineage>
</organism>
<feature type="domain" description="Cytochrome c" evidence="6">
    <location>
        <begin position="26"/>
        <end position="129"/>
    </location>
</feature>
<dbReference type="InterPro" id="IPR009056">
    <property type="entry name" value="Cyt_c-like_dom"/>
</dbReference>
<keyword evidence="2 4" id="KW-0479">Metal-binding</keyword>
<dbReference type="RefSeq" id="WP_211551900.1">
    <property type="nucleotide sequence ID" value="NZ_JAGTUF010000033.1"/>
</dbReference>
<feature type="domain" description="Cytochrome c" evidence="6">
    <location>
        <begin position="576"/>
        <end position="670"/>
    </location>
</feature>
<dbReference type="Pfam" id="PF21342">
    <property type="entry name" value="SoxA-TsdA_cyt-c"/>
    <property type="match status" value="1"/>
</dbReference>
<keyword evidence="1 4" id="KW-0349">Heme</keyword>
<dbReference type="Proteomes" id="UP000680714">
    <property type="component" value="Unassembled WGS sequence"/>
</dbReference>
<dbReference type="EMBL" id="JAGTUF010000033">
    <property type="protein sequence ID" value="MBR9973818.1"/>
    <property type="molecule type" value="Genomic_DNA"/>
</dbReference>
<feature type="domain" description="Cytochrome c" evidence="6">
    <location>
        <begin position="172"/>
        <end position="286"/>
    </location>
</feature>
<proteinExistence type="predicted"/>
<evidence type="ECO:0000256" key="1">
    <source>
        <dbReference type="ARBA" id="ARBA00022617"/>
    </source>
</evidence>
<evidence type="ECO:0000313" key="7">
    <source>
        <dbReference type="EMBL" id="MBR9973818.1"/>
    </source>
</evidence>
<keyword evidence="8" id="KW-1185">Reference proteome</keyword>
<evidence type="ECO:0000256" key="2">
    <source>
        <dbReference type="ARBA" id="ARBA00022723"/>
    </source>
</evidence>
<evidence type="ECO:0000259" key="6">
    <source>
        <dbReference type="PROSITE" id="PS51007"/>
    </source>
</evidence>
<comment type="caution">
    <text evidence="7">The sequence shown here is derived from an EMBL/GenBank/DDBJ whole genome shotgun (WGS) entry which is preliminary data.</text>
</comment>
<feature type="signal peptide" evidence="5">
    <location>
        <begin position="1"/>
        <end position="21"/>
    </location>
</feature>
<keyword evidence="5" id="KW-0732">Signal</keyword>
<dbReference type="InterPro" id="IPR036909">
    <property type="entry name" value="Cyt_c-like_dom_sf"/>
</dbReference>
<evidence type="ECO:0000313" key="8">
    <source>
        <dbReference type="Proteomes" id="UP000680714"/>
    </source>
</evidence>
<sequence length="692" mass="73833">MKTKITMAALLLLAAPGYAQAEFSQDQIDKGRYLAKAGNCLACHSAVGSTDFAGGLPMETPIGTVYSTNITPDVKTGIGAYTYADFSAAVRDGVAKQGHRLYPAMPYPSYTKVSDDDMRALYAFFMKAVPAVEKANRDSDIPWPLSIRWPLASWNALYVDSGRFQPTSGQDEQWNRGAYLVEGLGHCGSCHTPRGLGYQEKATRFADGADFLAGANIDGWHAKDLRGGTGAGLGRWSEADIVRFLKTGRTDSTAAFGGMVEVISHSTQHLADADLSAMAVYLKSLSPSKGSDMAIGATDTTFAALKAGDYAKPGATAYMEYCASCHRPDGHGAPRIYPSLAANSAILSADPTSLIRVTLDGGHMASTGAEPFAFAMPAFDRLSNGAVAEILTFVRSSWGSQAGTVTAKQVDKVRAISVAAKERLGIAPLALAKLPEGVLPFNPPADTAMPVGEKGEMIRLGQRLLTDTKHLLPDNVGAGMNCTNCHMNGGKAPVGGAFYGSSPTFPQFNGRAGREVTLKERVNGCMMRSMNGKPLKPDSKEMTAIIAYFDWLSEGIPKGAKIAGRGIGNRDLKLVPDPVNGKTVYDAKCAICHGDNGQGLKDARNEFIFPPLWGDESFNIGAGMARTFTAAAFVLNNMPIAWGTHWPLGQGKALSEQEAVDVSEYFTHQPRPDFAGKVNDWANGKKPRDARY</sequence>
<accession>A0ABS5IJD5</accession>
<reference evidence="7 8" key="1">
    <citation type="submission" date="2021-04" db="EMBL/GenBank/DDBJ databases">
        <title>Magnetospirillum sulfuroxidans sp. nov., a facultative chemolithoautotrophic sulfur-oxidizing alphaproteobacterium isolated from freshwater sediment and proposals for Paramagetospirillum gen. nov., and Magnetospirillaceae fam. nov.</title>
        <authorList>
            <person name="Koziaeva V."/>
            <person name="Geelhoed J.S."/>
            <person name="Sorokin D.Y."/>
            <person name="Grouzdev D.S."/>
        </authorList>
    </citation>
    <scope>NUCLEOTIDE SEQUENCE [LARGE SCALE GENOMIC DNA]</scope>
    <source>
        <strain evidence="7 8">J10</strain>
    </source>
</reference>
<dbReference type="Gene3D" id="1.10.760.10">
    <property type="entry name" value="Cytochrome c-like domain"/>
    <property type="match status" value="5"/>
</dbReference>
<evidence type="ECO:0000256" key="5">
    <source>
        <dbReference type="SAM" id="SignalP"/>
    </source>
</evidence>
<feature type="chain" id="PRO_5046976660" evidence="5">
    <location>
        <begin position="22"/>
        <end position="692"/>
    </location>
</feature>